<protein>
    <recommendedName>
        <fullName evidence="1">YgjP-like metallopeptidase domain-containing protein</fullName>
    </recommendedName>
</protein>
<dbReference type="Gene3D" id="3.30.2010.10">
    <property type="entry name" value="Metalloproteases ('zincins'), catalytic domain"/>
    <property type="match status" value="1"/>
</dbReference>
<keyword evidence="3" id="KW-1185">Reference proteome</keyword>
<organism evidence="2 3">
    <name type="scientific">Corynebacterium maris DSM 45190</name>
    <dbReference type="NCBI Taxonomy" id="1224163"/>
    <lineage>
        <taxon>Bacteria</taxon>
        <taxon>Bacillati</taxon>
        <taxon>Actinomycetota</taxon>
        <taxon>Actinomycetes</taxon>
        <taxon>Mycobacteriales</taxon>
        <taxon>Corynebacteriaceae</taxon>
        <taxon>Corynebacterium</taxon>
    </lineage>
</organism>
<feature type="domain" description="YgjP-like metallopeptidase" evidence="1">
    <location>
        <begin position="93"/>
        <end position="161"/>
    </location>
</feature>
<dbReference type="PANTHER" id="PTHR30399">
    <property type="entry name" value="UNCHARACTERIZED PROTEIN YGJP"/>
    <property type="match status" value="1"/>
</dbReference>
<dbReference type="Proteomes" id="UP000015388">
    <property type="component" value="Chromosome"/>
</dbReference>
<dbReference type="HOGENOM" id="CLU_094108_1_0_11"/>
<sequence>MTGSTVPQHVKVIRSARRKRTVQARFEGDDVVVRIPASMTAAEEEEAVAGILTKLEKKTSSQDVSEEDLLRRARWLNQRVLGGRATIGSIRWVSNQNTRWGSCTTDTGDIRLSDRLRHVPGYVVDAVIVHELVHTFVTGHTEEFHEWAGKAPQAERARGYLEAYGRWGGR</sequence>
<dbReference type="InterPro" id="IPR053136">
    <property type="entry name" value="UTP_pyrophosphatase-like"/>
</dbReference>
<dbReference type="EMBL" id="CP003924">
    <property type="protein sequence ID" value="AGS34206.1"/>
    <property type="molecule type" value="Genomic_DNA"/>
</dbReference>
<dbReference type="eggNOG" id="COG1451">
    <property type="taxonomic scope" value="Bacteria"/>
</dbReference>
<dbReference type="Pfam" id="PF01863">
    <property type="entry name" value="YgjP-like"/>
    <property type="match status" value="1"/>
</dbReference>
<dbReference type="AlphaFoldDB" id="S5TH10"/>
<dbReference type="PATRIC" id="fig|1224163.3.peg.726"/>
<proteinExistence type="predicted"/>
<evidence type="ECO:0000259" key="1">
    <source>
        <dbReference type="Pfam" id="PF01863"/>
    </source>
</evidence>
<reference evidence="2 3" key="1">
    <citation type="submission" date="2012-11" db="EMBL/GenBank/DDBJ databases">
        <title>The complete genome sequence of Corynebacterium maris Coryn-1 (=DSM 45190).</title>
        <authorList>
            <person name="Schaffert L."/>
            <person name="Albersmeier A."/>
            <person name="Kalinowski J."/>
            <person name="Ruckert C."/>
        </authorList>
    </citation>
    <scope>NUCLEOTIDE SEQUENCE [LARGE SCALE GENOMIC DNA]</scope>
    <source>
        <strain evidence="3">Coryn-1</strain>
    </source>
</reference>
<dbReference type="OrthoDB" id="9811177at2"/>
<dbReference type="STRING" id="1224163.B841_03615"/>
<dbReference type="InterPro" id="IPR002725">
    <property type="entry name" value="YgjP-like_metallopeptidase"/>
</dbReference>
<dbReference type="RefSeq" id="WP_020934139.1">
    <property type="nucleotide sequence ID" value="NC_021915.1"/>
</dbReference>
<dbReference type="CDD" id="cd07344">
    <property type="entry name" value="M48_yhfN_like"/>
    <property type="match status" value="1"/>
</dbReference>
<dbReference type="KEGG" id="cmd:B841_03615"/>
<evidence type="ECO:0000313" key="2">
    <source>
        <dbReference type="EMBL" id="AGS34206.1"/>
    </source>
</evidence>
<dbReference type="PANTHER" id="PTHR30399:SF1">
    <property type="entry name" value="UTP PYROPHOSPHATASE"/>
    <property type="match status" value="1"/>
</dbReference>
<name>S5TH10_9CORY</name>
<evidence type="ECO:0000313" key="3">
    <source>
        <dbReference type="Proteomes" id="UP000015388"/>
    </source>
</evidence>
<gene>
    <name evidence="2" type="ORF">B841_03615</name>
</gene>
<accession>S5TH10</accession>